<evidence type="ECO:0000313" key="1">
    <source>
        <dbReference type="EMBL" id="XBO44940.1"/>
    </source>
</evidence>
<dbReference type="AlphaFoldDB" id="A0AAU7JX80"/>
<protein>
    <submittedName>
        <fullName evidence="1">YbjN domain-containing protein</fullName>
    </submittedName>
</protein>
<dbReference type="SUPFAM" id="SSF69635">
    <property type="entry name" value="Type III secretory system chaperone-like"/>
    <property type="match status" value="1"/>
</dbReference>
<dbReference type="Pfam" id="PF10722">
    <property type="entry name" value="YbjN"/>
    <property type="match status" value="1"/>
</dbReference>
<dbReference type="EMBL" id="CP157483">
    <property type="protein sequence ID" value="XBO44940.1"/>
    <property type="molecule type" value="Genomic_DNA"/>
</dbReference>
<accession>A0AAU7JX80</accession>
<dbReference type="InterPro" id="IPR019660">
    <property type="entry name" value="Put_sensory_transdc_reg_YbjN"/>
</dbReference>
<dbReference type="Gene3D" id="3.30.1460.10">
    <property type="match status" value="1"/>
</dbReference>
<proteinExistence type="predicted"/>
<reference evidence="1" key="1">
    <citation type="submission" date="2024-05" db="EMBL/GenBank/DDBJ databases">
        <authorList>
            <person name="Kim S."/>
            <person name="Heo J."/>
            <person name="Choi H."/>
            <person name="Choi Y."/>
            <person name="Kwon S.-W."/>
            <person name="Kim Y."/>
        </authorList>
    </citation>
    <scope>NUCLEOTIDE SEQUENCE</scope>
    <source>
        <strain evidence="1">KACC 23699</strain>
    </source>
</reference>
<dbReference type="RefSeq" id="WP_406832425.1">
    <property type="nucleotide sequence ID" value="NZ_CP157483.1"/>
</dbReference>
<gene>
    <name evidence="1" type="ORF">ABEG17_06265</name>
</gene>
<sequence>MSGLAGGLEQVLEAYLAEAGIEWEPGARRGEYVVTLPGEKKLKTVASLVAGEGSLSVSAFVIRNPDENHEKFYRYLLRKNLRLPGLAYAIDGSGDVYVAGRLPAAGIDAGYLDQLLGALLDAADSHFNELLAIGFLTSMQKEWDWRVSRGESLRNLEAFRHLLERGPDGASPAGASVATGATGA</sequence>
<organism evidence="1">
    <name type="scientific">Pedococcus sp. KACC 23699</name>
    <dbReference type="NCBI Taxonomy" id="3149228"/>
    <lineage>
        <taxon>Bacteria</taxon>
        <taxon>Bacillati</taxon>
        <taxon>Actinomycetota</taxon>
        <taxon>Actinomycetes</taxon>
        <taxon>Micrococcales</taxon>
        <taxon>Intrasporangiaceae</taxon>
        <taxon>Pedococcus</taxon>
    </lineage>
</organism>
<name>A0AAU7JX80_9MICO</name>